<dbReference type="InterPro" id="IPR006464">
    <property type="entry name" value="AcTrfase_RimI/Ard1"/>
</dbReference>
<protein>
    <submittedName>
        <fullName evidence="4">Ribosomal-protein-alanine acetyltransferase</fullName>
    </submittedName>
</protein>
<reference evidence="4 5" key="1">
    <citation type="journal article" date="2010" name="Stand. Genomic Sci.">
        <title>Complete genome sequence of Ignisphaera aggregans type strain (AQ1.S1).</title>
        <authorList>
            <person name="Goker M."/>
            <person name="Held B."/>
            <person name="Lapidus A."/>
            <person name="Nolan M."/>
            <person name="Spring S."/>
            <person name="Yasawong M."/>
            <person name="Lucas S."/>
            <person name="Glavina Del Rio T."/>
            <person name="Tice H."/>
            <person name="Cheng J.F."/>
            <person name="Goodwin L."/>
            <person name="Tapia R."/>
            <person name="Pitluck S."/>
            <person name="Liolios K."/>
            <person name="Ivanova N."/>
            <person name="Mavromatis K."/>
            <person name="Mikhailova N."/>
            <person name="Pati A."/>
            <person name="Chen A."/>
            <person name="Palaniappan K."/>
            <person name="Brambilla E."/>
            <person name="Land M."/>
            <person name="Hauser L."/>
            <person name="Chang Y.J."/>
            <person name="Jeffries C.D."/>
            <person name="Brettin T."/>
            <person name="Detter J.C."/>
            <person name="Han C."/>
            <person name="Rohde M."/>
            <person name="Sikorski J."/>
            <person name="Woyke T."/>
            <person name="Bristow J."/>
            <person name="Eisen J.A."/>
            <person name="Markowitz V."/>
            <person name="Hugenholtz P."/>
            <person name="Kyrpides N.C."/>
            <person name="Klenk H.P."/>
        </authorList>
    </citation>
    <scope>NUCLEOTIDE SEQUENCE [LARGE SCALE GENOMIC DNA]</scope>
    <source>
        <strain evidence="5">DSM 17230 / JCM 13409 / AQ1.S1</strain>
    </source>
</reference>
<dbReference type="HOGENOM" id="CLU_013985_23_0_2"/>
<dbReference type="BioCyc" id="IAGG583356:GHAH-536-MONOMER"/>
<dbReference type="CDD" id="cd04301">
    <property type="entry name" value="NAT_SF"/>
    <property type="match status" value="1"/>
</dbReference>
<name>E0SS20_IGNAA</name>
<dbReference type="SUPFAM" id="SSF55729">
    <property type="entry name" value="Acyl-CoA N-acyltransferases (Nat)"/>
    <property type="match status" value="1"/>
</dbReference>
<dbReference type="InterPro" id="IPR000182">
    <property type="entry name" value="GNAT_dom"/>
</dbReference>
<keyword evidence="5" id="KW-1185">Reference proteome</keyword>
<dbReference type="InterPro" id="IPR045047">
    <property type="entry name" value="Ard1-like"/>
</dbReference>
<accession>E0SS20</accession>
<dbReference type="NCBIfam" id="TIGR01575">
    <property type="entry name" value="rimI"/>
    <property type="match status" value="1"/>
</dbReference>
<evidence type="ECO:0000256" key="2">
    <source>
        <dbReference type="ARBA" id="ARBA00023315"/>
    </source>
</evidence>
<evidence type="ECO:0000313" key="5">
    <source>
        <dbReference type="Proteomes" id="UP000001304"/>
    </source>
</evidence>
<sequence>MNIRVAEVSDIDVIYGLETKCFRDPYPRELLRMLQALYPQLFLVAEEGNRIIGYVSGLIRTDGFGHIVSICVDPEYRRRGVGRALMVALEKRMREIFGICMFRLEVRVSNTNAIKLYESLGYKIQLRIPRYYTDGEDAYLMIKDSC</sequence>
<dbReference type="Proteomes" id="UP000001304">
    <property type="component" value="Chromosome"/>
</dbReference>
<keyword evidence="2" id="KW-0012">Acyltransferase</keyword>
<dbReference type="Gene3D" id="3.40.630.30">
    <property type="match status" value="1"/>
</dbReference>
<dbReference type="Pfam" id="PF00583">
    <property type="entry name" value="Acetyltransf_1"/>
    <property type="match status" value="1"/>
</dbReference>
<dbReference type="EMBL" id="CP002098">
    <property type="protein sequence ID" value="ADM27370.1"/>
    <property type="molecule type" value="Genomic_DNA"/>
</dbReference>
<evidence type="ECO:0000259" key="3">
    <source>
        <dbReference type="PROSITE" id="PS51186"/>
    </source>
</evidence>
<keyword evidence="1 4" id="KW-0808">Transferase</keyword>
<dbReference type="AlphaFoldDB" id="E0SS20"/>
<evidence type="ECO:0000313" key="4">
    <source>
        <dbReference type="EMBL" id="ADM27370.1"/>
    </source>
</evidence>
<dbReference type="PANTHER" id="PTHR23091">
    <property type="entry name" value="N-TERMINAL ACETYLTRANSFERASE"/>
    <property type="match status" value="1"/>
</dbReference>
<dbReference type="KEGG" id="iag:Igag_0534"/>
<gene>
    <name evidence="4" type="ordered locus">Igag_0534</name>
</gene>
<evidence type="ECO:0000256" key="1">
    <source>
        <dbReference type="ARBA" id="ARBA00022679"/>
    </source>
</evidence>
<organism evidence="4 5">
    <name type="scientific">Ignisphaera aggregans (strain DSM 17230 / JCM 13409 / AQ1.S1)</name>
    <dbReference type="NCBI Taxonomy" id="583356"/>
    <lineage>
        <taxon>Archaea</taxon>
        <taxon>Thermoproteota</taxon>
        <taxon>Thermoprotei</taxon>
        <taxon>Desulfurococcales</taxon>
        <taxon>Desulfurococcaceae</taxon>
        <taxon>Ignisphaera</taxon>
    </lineage>
</organism>
<dbReference type="PANTHER" id="PTHR23091:SF4">
    <property type="entry name" value="N-TERMINAL AMINO-ACID N(ALPHA)-ACETYLTRANSFERASE NATA"/>
    <property type="match status" value="1"/>
</dbReference>
<dbReference type="GO" id="GO:0031415">
    <property type="term" value="C:NatA complex"/>
    <property type="evidence" value="ECO:0007669"/>
    <property type="project" value="InterPro"/>
</dbReference>
<dbReference type="PROSITE" id="PS51186">
    <property type="entry name" value="GNAT"/>
    <property type="match status" value="1"/>
</dbReference>
<dbReference type="GO" id="GO:0004596">
    <property type="term" value="F:protein-N-terminal amino-acid acetyltransferase activity"/>
    <property type="evidence" value="ECO:0007669"/>
    <property type="project" value="InterPro"/>
</dbReference>
<feature type="domain" description="N-acetyltransferase" evidence="3">
    <location>
        <begin position="1"/>
        <end position="146"/>
    </location>
</feature>
<dbReference type="InterPro" id="IPR016181">
    <property type="entry name" value="Acyl_CoA_acyltransferase"/>
</dbReference>
<proteinExistence type="predicted"/>
<dbReference type="STRING" id="583356.Igag_0534"/>